<evidence type="ECO:0000256" key="1">
    <source>
        <dbReference type="SAM" id="Coils"/>
    </source>
</evidence>
<protein>
    <submittedName>
        <fullName evidence="3">Uncharacterized protein</fullName>
    </submittedName>
</protein>
<dbReference type="EMBL" id="JADGJH010001127">
    <property type="protein sequence ID" value="KAJ3118307.1"/>
    <property type="molecule type" value="Genomic_DNA"/>
</dbReference>
<accession>A0AAD5SY32</accession>
<feature type="coiled-coil region" evidence="1">
    <location>
        <begin position="384"/>
        <end position="418"/>
    </location>
</feature>
<name>A0AAD5SY32_9FUNG</name>
<gene>
    <name evidence="3" type="ORF">HK100_000634</name>
</gene>
<feature type="region of interest" description="Disordered" evidence="2">
    <location>
        <begin position="86"/>
        <end position="109"/>
    </location>
</feature>
<feature type="coiled-coil region" evidence="1">
    <location>
        <begin position="561"/>
        <end position="595"/>
    </location>
</feature>
<feature type="compositionally biased region" description="Low complexity" evidence="2">
    <location>
        <begin position="86"/>
        <end position="97"/>
    </location>
</feature>
<organism evidence="3 4">
    <name type="scientific">Physocladia obscura</name>
    <dbReference type="NCBI Taxonomy" id="109957"/>
    <lineage>
        <taxon>Eukaryota</taxon>
        <taxon>Fungi</taxon>
        <taxon>Fungi incertae sedis</taxon>
        <taxon>Chytridiomycota</taxon>
        <taxon>Chytridiomycota incertae sedis</taxon>
        <taxon>Chytridiomycetes</taxon>
        <taxon>Chytridiales</taxon>
        <taxon>Chytriomycetaceae</taxon>
        <taxon>Physocladia</taxon>
    </lineage>
</organism>
<proteinExistence type="predicted"/>
<dbReference type="Proteomes" id="UP001211907">
    <property type="component" value="Unassembled WGS sequence"/>
</dbReference>
<keyword evidence="1" id="KW-0175">Coiled coil</keyword>
<sequence>MEVLYSLAAAIGLSGAPKMNSAKASNNRNSANKTSVNACGDFDNAPLTEAQRLALQEELIATDANAKSQPLSKKKKGSLTNIALQAAKQDKQSQSASPVPPPSVASYEGPQLETIDSTDLAVFDLSLAKKKHRKHKKKKKAPSAGVNHTISIFSEPEVEEGDNASVVPFEFHPAETEKLAELVSIPFEEPIVTEEPAPAESQSDALTYESEISNLKSQLTFKSSLLESQASDISTLSASLQALQKFHDDLKSEAFTVSATNRTLASYAQSATAKHDAIVVEFDLFKKKQQEQPMPISPQSPVSKKIPNTNVTDAFAAELTKLHQIIATKNHELSRALELNRVLQDDNAEITARWRQEVDDLHQQHLIGVENVKKAVLEHFDGVAVEFEELKKENEAQIDAYESQVVRISSRVGELEAEISRLATAKADALFQIHRKDEEFDRLKSQHKKDLDAIKTQYERDTNNANSQYGEITDQIKAQYNNEIEEIKSQHTRVKTTHEQRLTELQNKHAEELDVAKTAHSEFLTAATDKFLAEIDALNTQITSLKAAHVSEISYIKETHAKDLNTTRTSEEQEIAKLTCEISALIETKENYLAEIESRKTQITSLTLFHSSEVASIKELHKKELLDSVVEAENLHNNRLLLEISALKQAHATQIEKFIAKREAEVVRSVAATRNAVESNLAEVGKLHTKDVEDIRTTVLAEQFVNETRKITDKQNLIKIHAEFAKKEGTLSIVGAKLLEFEKALAALKVACGNSKKYQDLKSVEYENNLNALHSGLEQKKSALIESESKLNKTVDSIKEFEAAALESVKLYETIEGQSITIRALAASLEYSKLSKEALVAKTVSNPDFAASIVLTPIPNSPVHSKYEVVIKSNQNPSLSPVLPLGVLSKRVSNSSLANSNALFPIASPESTPSPSIISTTSKDFIESYDFAVETSKPNILSVDSPISLMPEFVNKDLPVLSVAFEVPNPLTLRAEVESGLNSIFSLRGDVNETRHNFDQDNIGKHISEAEENSAEILVDVTAVSFFGQKIHHDVIFASREFEQIPSEVISYEVETALKHISVVQGYEIEALYQSVSEVKIAKVTSVESGLAAKALLVLTDTVETQHFESIPLRPASVFGAALEKLSLDAIAYEVSNWSNKAATTLGYKIEAAVLGANLSMDNIPVAAEPLIESTSGVVSETNDSENDTIVGEIVNGDPISYEVESAYKSIVVAKGSEIEAFRLSASNSVLLQPVSEISRPPLLLTKIGEATRGSNWPVYAEKQSVDVESSQHSTAVW</sequence>
<comment type="caution">
    <text evidence="3">The sequence shown here is derived from an EMBL/GenBank/DDBJ whole genome shotgun (WGS) entry which is preliminary data.</text>
</comment>
<dbReference type="AlphaFoldDB" id="A0AAD5SY32"/>
<keyword evidence="4" id="KW-1185">Reference proteome</keyword>
<evidence type="ECO:0000313" key="4">
    <source>
        <dbReference type="Proteomes" id="UP001211907"/>
    </source>
</evidence>
<reference evidence="3" key="1">
    <citation type="submission" date="2020-05" db="EMBL/GenBank/DDBJ databases">
        <title>Phylogenomic resolution of chytrid fungi.</title>
        <authorList>
            <person name="Stajich J.E."/>
            <person name="Amses K."/>
            <person name="Simmons R."/>
            <person name="Seto K."/>
            <person name="Myers J."/>
            <person name="Bonds A."/>
            <person name="Quandt C.A."/>
            <person name="Barry K."/>
            <person name="Liu P."/>
            <person name="Grigoriev I."/>
            <person name="Longcore J.E."/>
            <person name="James T.Y."/>
        </authorList>
    </citation>
    <scope>NUCLEOTIDE SEQUENCE</scope>
    <source>
        <strain evidence="3">JEL0513</strain>
    </source>
</reference>
<evidence type="ECO:0000256" key="2">
    <source>
        <dbReference type="SAM" id="MobiDB-lite"/>
    </source>
</evidence>
<evidence type="ECO:0000313" key="3">
    <source>
        <dbReference type="EMBL" id="KAJ3118307.1"/>
    </source>
</evidence>